<feature type="region of interest" description="Disordered" evidence="1">
    <location>
        <begin position="91"/>
        <end position="113"/>
    </location>
</feature>
<feature type="region of interest" description="Disordered" evidence="1">
    <location>
        <begin position="159"/>
        <end position="196"/>
    </location>
</feature>
<dbReference type="Proteomes" id="UP000327468">
    <property type="component" value="Chromosome 18"/>
</dbReference>
<proteinExistence type="predicted"/>
<feature type="region of interest" description="Disordered" evidence="1">
    <location>
        <begin position="458"/>
        <end position="490"/>
    </location>
</feature>
<organism evidence="2 3">
    <name type="scientific">Pangasianodon hypophthalmus</name>
    <name type="common">Striped catfish</name>
    <name type="synonym">Helicophagus hypophthalmus</name>
    <dbReference type="NCBI Taxonomy" id="310915"/>
    <lineage>
        <taxon>Eukaryota</taxon>
        <taxon>Metazoa</taxon>
        <taxon>Chordata</taxon>
        <taxon>Craniata</taxon>
        <taxon>Vertebrata</taxon>
        <taxon>Euteleostomi</taxon>
        <taxon>Actinopterygii</taxon>
        <taxon>Neopterygii</taxon>
        <taxon>Teleostei</taxon>
        <taxon>Ostariophysi</taxon>
        <taxon>Siluriformes</taxon>
        <taxon>Pangasiidae</taxon>
        <taxon>Pangasianodon</taxon>
    </lineage>
</organism>
<evidence type="ECO:0000313" key="3">
    <source>
        <dbReference type="Proteomes" id="UP000327468"/>
    </source>
</evidence>
<dbReference type="PANTHER" id="PTHR35158">
    <property type="entry name" value="CDNA SEQUENCE CN725425"/>
    <property type="match status" value="1"/>
</dbReference>
<dbReference type="PANTHER" id="PTHR35158:SF1">
    <property type="entry name" value="CDNA SEQUENCE CN725425"/>
    <property type="match status" value="1"/>
</dbReference>
<sequence>MNWVGGWRSRVMKSSDTRKQKEFFEKKRMQNRHNVLAPPPASPKKGNVGNMDLLTMFIVNQIALKKEHTGKPKLTHLPKSKGIHKSMGGESLELPMSPCSPSRLSLAESESHYSDQTLGLKKRKLSFLEEFRFKTLSPLLETNLSDNSTSACQHRVQGSVGSFSSASPSSSEAFNLQSRPTVHISPPPPTESRCTKPAQPMGVCEYNPWTVPYQTEASQTSFADGVQFGRTLQSRESSGPSIHSAENPFNDLETNDQEEEPHFFGLNGGEEHVSGCVDCRPCRVHRIVSEHACESPVTCPRGEGCVTSDDVTNSIPSLRYILEEGKKQDGDSYMQMCHFKDILTTSQSCPSGMHAPTRLMSFNQNFMCNHEHRERKSKAHGISKTLSWINHEQDCEEDQFVPSCLQTNTQSGKMHKKASRRTQDKATQTAGFSSLASQDASVQCRLLNAARLSIFTEPTTHIHHRRTQKSPTTRRQSRHSSENHGNQFALSEIHKVELNTFWMTSEREPTKQGPETVTGHESLSKSESQACMKKHPLLHCSHTNAPELKEQLSENMVLRGERCEGHEEKSVNQNPTVNSSCTEEHDNAFAAETGGDRVSEGKGNLKEIADILLMLKQKSKHP</sequence>
<feature type="compositionally biased region" description="Low complexity" evidence="1">
    <location>
        <begin position="159"/>
        <end position="171"/>
    </location>
</feature>
<keyword evidence="3" id="KW-1185">Reference proteome</keyword>
<evidence type="ECO:0000313" key="2">
    <source>
        <dbReference type="EMBL" id="KAB5542193.1"/>
    </source>
</evidence>
<gene>
    <name evidence="2" type="ORF">PHYPO_G00088640</name>
</gene>
<feature type="region of interest" description="Disordered" evidence="1">
    <location>
        <begin position="409"/>
        <end position="434"/>
    </location>
</feature>
<protein>
    <submittedName>
        <fullName evidence="2">Uncharacterized protein</fullName>
    </submittedName>
</protein>
<comment type="caution">
    <text evidence="2">The sequence shown here is derived from an EMBL/GenBank/DDBJ whole genome shotgun (WGS) entry which is preliminary data.</text>
</comment>
<accession>A0A5N5LHM8</accession>
<dbReference type="EMBL" id="VFJC01000019">
    <property type="protein sequence ID" value="KAB5542193.1"/>
    <property type="molecule type" value="Genomic_DNA"/>
</dbReference>
<reference evidence="2 3" key="1">
    <citation type="submission" date="2019-06" db="EMBL/GenBank/DDBJ databases">
        <title>A chromosome-scale genome assembly of the striped catfish, Pangasianodon hypophthalmus.</title>
        <authorList>
            <person name="Wen M."/>
            <person name="Zahm M."/>
            <person name="Roques C."/>
            <person name="Cabau C."/>
            <person name="Klopp C."/>
            <person name="Donnadieu C."/>
            <person name="Jouanno E."/>
            <person name="Avarre J.-C."/>
            <person name="Campet M."/>
            <person name="Ha T.T.T."/>
            <person name="Dugue R."/>
            <person name="Lampietro C."/>
            <person name="Louis A."/>
            <person name="Herpin A."/>
            <person name="Echchiki A."/>
            <person name="Berthelot C."/>
            <person name="Parey E."/>
            <person name="Roest-Crollius H."/>
            <person name="Braasch I."/>
            <person name="Postlethwait J."/>
            <person name="Bobe J."/>
            <person name="Montfort J."/>
            <person name="Bouchez O."/>
            <person name="Begum T."/>
            <person name="Schartl M."/>
            <person name="Guiguen Y."/>
        </authorList>
    </citation>
    <scope>NUCLEOTIDE SEQUENCE [LARGE SCALE GENOMIC DNA]</scope>
    <source>
        <strain evidence="2 3">Indonesia</strain>
        <tissue evidence="2">Blood</tissue>
    </source>
</reference>
<feature type="compositionally biased region" description="Polar residues" evidence="1">
    <location>
        <begin position="425"/>
        <end position="434"/>
    </location>
</feature>
<name>A0A5N5LHM8_PANHP</name>
<dbReference type="AlphaFoldDB" id="A0A5N5LHM8"/>
<evidence type="ECO:0000256" key="1">
    <source>
        <dbReference type="SAM" id="MobiDB-lite"/>
    </source>
</evidence>
<dbReference type="InterPro" id="IPR027883">
    <property type="entry name" value="Redic1-like"/>
</dbReference>